<evidence type="ECO:0000313" key="1">
    <source>
        <dbReference type="EMBL" id="MBA1375652.1"/>
    </source>
</evidence>
<dbReference type="AlphaFoldDB" id="A0A7V8U9Q9"/>
<dbReference type="RefSeq" id="WP_241695840.1">
    <property type="nucleotide sequence ID" value="NZ_BAAAGB010000001.1"/>
</dbReference>
<organism evidence="1 2">
    <name type="scientific">Sphingomonas ursincola</name>
    <dbReference type="NCBI Taxonomy" id="56361"/>
    <lineage>
        <taxon>Bacteria</taxon>
        <taxon>Pseudomonadati</taxon>
        <taxon>Pseudomonadota</taxon>
        <taxon>Alphaproteobacteria</taxon>
        <taxon>Sphingomonadales</taxon>
        <taxon>Sphingomonadaceae</taxon>
        <taxon>Sphingomonas</taxon>
    </lineage>
</organism>
<proteinExistence type="predicted"/>
<dbReference type="Proteomes" id="UP000589292">
    <property type="component" value="Unassembled WGS sequence"/>
</dbReference>
<keyword evidence="2" id="KW-1185">Reference proteome</keyword>
<dbReference type="EMBL" id="VDES01000003">
    <property type="protein sequence ID" value="MBA1375652.1"/>
    <property type="molecule type" value="Genomic_DNA"/>
</dbReference>
<evidence type="ECO:0000313" key="2">
    <source>
        <dbReference type="Proteomes" id="UP000589292"/>
    </source>
</evidence>
<name>A0A7V8U9Q9_9SPHN</name>
<reference evidence="1 2" key="1">
    <citation type="journal article" date="1994" name="Int. J. Syst. Bacteriol.">
        <title>Phylogenetic positions of novel aerobic, bacteriochlorophyll a-containing bacteria and description of Roseococcus thiosulfatophilus gen. nov., sp. nov., Erythromicrobium ramosum gen. nov., sp. nov., and Erythrobacter litoralis sp. nov.</title>
        <authorList>
            <person name="Yurkov V."/>
            <person name="Stackebrandt E."/>
            <person name="Holmes A."/>
            <person name="Fuerst J.A."/>
            <person name="Hugenholtz P."/>
            <person name="Golecki J."/>
            <person name="Gad'on N."/>
            <person name="Gorlenko V.M."/>
            <person name="Kompantseva E.I."/>
            <person name="Drews G."/>
        </authorList>
    </citation>
    <scope>NUCLEOTIDE SEQUENCE [LARGE SCALE GENOMIC DNA]</scope>
    <source>
        <strain evidence="1 2">KR-99</strain>
    </source>
</reference>
<gene>
    <name evidence="1" type="ORF">FG486_14995</name>
</gene>
<comment type="caution">
    <text evidence="1">The sequence shown here is derived from an EMBL/GenBank/DDBJ whole genome shotgun (WGS) entry which is preliminary data.</text>
</comment>
<accession>A0A7V8U9Q9</accession>
<dbReference type="PROSITE" id="PS51257">
    <property type="entry name" value="PROKAR_LIPOPROTEIN"/>
    <property type="match status" value="1"/>
</dbReference>
<protein>
    <recommendedName>
        <fullName evidence="3">Lipoprotein</fullName>
    </recommendedName>
</protein>
<sequence length="127" mass="13238">MSMRISETLVVSAALAVLAGCSGETQPDPVAGADDSRVACALGSDTEFAQKCDVERVQNGDRRELVLRHPDGGFRRFEIVTDGRGLIAADGAEQAVVTPLADGRIQLSVGDDRYRIPATIKPGAGGG</sequence>
<evidence type="ECO:0008006" key="3">
    <source>
        <dbReference type="Google" id="ProtNLM"/>
    </source>
</evidence>